<protein>
    <submittedName>
        <fullName evidence="2">Uncharacterized protein</fullName>
    </submittedName>
</protein>
<accession>A0A836CPS7</accession>
<dbReference type="AlphaFoldDB" id="A0A836CPS7"/>
<dbReference type="OrthoDB" id="118154at2759"/>
<keyword evidence="3" id="KW-1185">Reference proteome</keyword>
<dbReference type="Proteomes" id="UP000664859">
    <property type="component" value="Unassembled WGS sequence"/>
</dbReference>
<dbReference type="Gene3D" id="1.20.58.120">
    <property type="entry name" value="BAG domain"/>
    <property type="match status" value="1"/>
</dbReference>
<dbReference type="GO" id="GO:0051087">
    <property type="term" value="F:protein-folding chaperone binding"/>
    <property type="evidence" value="ECO:0007669"/>
    <property type="project" value="InterPro"/>
</dbReference>
<name>A0A836CPS7_9STRA</name>
<sequence length="125" mass="13874">MSRKGGEKINRQLSALSATTLSKVTDLEAQCDELEKQLEHVEATLAAGSVTKEDLQQTKQQLAQSVGLVDKFQDEQVDAIVTADLNSGRAIVRQHRKELTQRVTALRERTLSTYHRVEQALQACA</sequence>
<feature type="coiled-coil region" evidence="1">
    <location>
        <begin position="17"/>
        <end position="44"/>
    </location>
</feature>
<proteinExistence type="predicted"/>
<dbReference type="EMBL" id="JAFCMP010000022">
    <property type="protein sequence ID" value="KAG5191201.1"/>
    <property type="molecule type" value="Genomic_DNA"/>
</dbReference>
<organism evidence="2 3">
    <name type="scientific">Tribonema minus</name>
    <dbReference type="NCBI Taxonomy" id="303371"/>
    <lineage>
        <taxon>Eukaryota</taxon>
        <taxon>Sar</taxon>
        <taxon>Stramenopiles</taxon>
        <taxon>Ochrophyta</taxon>
        <taxon>PX clade</taxon>
        <taxon>Xanthophyceae</taxon>
        <taxon>Tribonematales</taxon>
        <taxon>Tribonemataceae</taxon>
        <taxon>Tribonema</taxon>
    </lineage>
</organism>
<evidence type="ECO:0000256" key="1">
    <source>
        <dbReference type="SAM" id="Coils"/>
    </source>
</evidence>
<keyword evidence="1" id="KW-0175">Coiled coil</keyword>
<dbReference type="InterPro" id="IPR036533">
    <property type="entry name" value="BAG_dom_sf"/>
</dbReference>
<evidence type="ECO:0000313" key="3">
    <source>
        <dbReference type="Proteomes" id="UP000664859"/>
    </source>
</evidence>
<comment type="caution">
    <text evidence="2">The sequence shown here is derived from an EMBL/GenBank/DDBJ whole genome shotgun (WGS) entry which is preliminary data.</text>
</comment>
<gene>
    <name evidence="2" type="ORF">JKP88DRAFT_231373</name>
</gene>
<evidence type="ECO:0000313" key="2">
    <source>
        <dbReference type="EMBL" id="KAG5191201.1"/>
    </source>
</evidence>
<reference evidence="2" key="1">
    <citation type="submission" date="2021-02" db="EMBL/GenBank/DDBJ databases">
        <title>First Annotated Genome of the Yellow-green Alga Tribonema minus.</title>
        <authorList>
            <person name="Mahan K.M."/>
        </authorList>
    </citation>
    <scope>NUCLEOTIDE SEQUENCE</scope>
    <source>
        <strain evidence="2">UTEX B ZZ1240</strain>
    </source>
</reference>